<protein>
    <recommendedName>
        <fullName evidence="4">RAMA domain-containing protein</fullName>
    </recommendedName>
</protein>
<proteinExistence type="predicted"/>
<evidence type="ECO:0000256" key="1">
    <source>
        <dbReference type="SAM" id="MobiDB-lite"/>
    </source>
</evidence>
<dbReference type="EMBL" id="JAAXOX010000001">
    <property type="protein sequence ID" value="NKY21567.1"/>
    <property type="molecule type" value="Genomic_DNA"/>
</dbReference>
<evidence type="ECO:0008006" key="4">
    <source>
        <dbReference type="Google" id="ProtNLM"/>
    </source>
</evidence>
<keyword evidence="3" id="KW-1185">Reference proteome</keyword>
<dbReference type="AlphaFoldDB" id="A0A7X6KSP3"/>
<dbReference type="Proteomes" id="UP000581206">
    <property type="component" value="Unassembled WGS sequence"/>
</dbReference>
<evidence type="ECO:0000313" key="2">
    <source>
        <dbReference type="EMBL" id="NKY21567.1"/>
    </source>
</evidence>
<comment type="caution">
    <text evidence="2">The sequence shown here is derived from an EMBL/GenBank/DDBJ whole genome shotgun (WGS) entry which is preliminary data.</text>
</comment>
<feature type="compositionally biased region" description="Acidic residues" evidence="1">
    <location>
        <begin position="221"/>
        <end position="239"/>
    </location>
</feature>
<feature type="region of interest" description="Disordered" evidence="1">
    <location>
        <begin position="173"/>
        <end position="285"/>
    </location>
</feature>
<dbReference type="RefSeq" id="WP_168628641.1">
    <property type="nucleotide sequence ID" value="NZ_BONL01000009.1"/>
</dbReference>
<accession>A0A7X6KSP3</accession>
<organism evidence="2 3">
    <name type="scientific">Cellulomonas denverensis</name>
    <dbReference type="NCBI Taxonomy" id="264297"/>
    <lineage>
        <taxon>Bacteria</taxon>
        <taxon>Bacillati</taxon>
        <taxon>Actinomycetota</taxon>
        <taxon>Actinomycetes</taxon>
        <taxon>Micrococcales</taxon>
        <taxon>Cellulomonadaceae</taxon>
        <taxon>Cellulomonas</taxon>
    </lineage>
</organism>
<gene>
    <name evidence="2" type="ORF">HGA03_02680</name>
</gene>
<evidence type="ECO:0000313" key="3">
    <source>
        <dbReference type="Proteomes" id="UP000581206"/>
    </source>
</evidence>
<name>A0A7X6KSP3_9CELL</name>
<reference evidence="2 3" key="1">
    <citation type="submission" date="2020-04" db="EMBL/GenBank/DDBJ databases">
        <title>MicrobeNet Type strains.</title>
        <authorList>
            <person name="Nicholson A.C."/>
        </authorList>
    </citation>
    <scope>NUCLEOTIDE SEQUENCE [LARGE SCALE GENOMIC DNA]</scope>
    <source>
        <strain evidence="2 3">ATCC BAA-788</strain>
    </source>
</reference>
<sequence>MAIFELDDGHGTLVQPMRPSADSFDRDAAALVAENAGELIGEPVLTIREIGAGDGSQLLALDAAAQPVVVEAVQLLDASTLLRALRHAGGAARMSRADIARLYRGGPEAFEADLAVFRDRAPMVRAERAGREGVRLVLVCGDIAEGLQEAVEYLTAGTQVDVLRLGVTEGPGGRRYLDVSPLRPGSTRQRRPVEPGPATGSVPAVSQAPTPWPPTGAAPAEPEEQTEPEEPQAEPEEPPVDAVAEPEPTFSPAAIPVDPVPLTRRSRRGDAAEVPTPLTGPRPIAADATTVLPPVRDDSAPVPGGPLPELAALAAAERKPLDLVWVRVRRGQRLTATLRTDGMIQLADGSLHTDPGDAAVVAADLERPADGWRVWRFGEDGPSLGEAVGIR</sequence>